<dbReference type="PANTHER" id="PTHR22870">
    <property type="entry name" value="REGULATOR OF CHROMOSOME CONDENSATION"/>
    <property type="match status" value="1"/>
</dbReference>
<evidence type="ECO:0000256" key="1">
    <source>
        <dbReference type="ARBA" id="ARBA00022737"/>
    </source>
</evidence>
<dbReference type="InterPro" id="IPR000408">
    <property type="entry name" value="Reg_chr_condens"/>
</dbReference>
<dbReference type="PROSITE" id="PS00626">
    <property type="entry name" value="RCC1_2"/>
    <property type="match status" value="1"/>
</dbReference>
<dbReference type="PROSITE" id="PS50012">
    <property type="entry name" value="RCC1_3"/>
    <property type="match status" value="2"/>
</dbReference>
<sequence length="212" mass="24236">MALLGSGELFGWGHNKYGELGVGPTLHVLRPSKISIPIDKKERISTLNIPEIVQIGCGSMHSMALLRDGSVYIWGSNLFGQLGMFGKVSSLDCPCKVFAIPERVREIECRELYSVVVTESGKVYCWGNLMTGREETRVFFNGRIDFGEVEGESVFIRKKRELWLVLGWPKTHKWLVMQKKKVIEDFLLILRMNYISKDVIIHLIHNFLIMCM</sequence>
<organism evidence="3">
    <name type="scientific">Arcella intermedia</name>
    <dbReference type="NCBI Taxonomy" id="1963864"/>
    <lineage>
        <taxon>Eukaryota</taxon>
        <taxon>Amoebozoa</taxon>
        <taxon>Tubulinea</taxon>
        <taxon>Elardia</taxon>
        <taxon>Arcellinida</taxon>
        <taxon>Sphaerothecina</taxon>
        <taxon>Arcellidae</taxon>
        <taxon>Arcella</taxon>
    </lineage>
</organism>
<accession>A0A6B2LH98</accession>
<name>A0A6B2LH98_9EUKA</name>
<proteinExistence type="predicted"/>
<dbReference type="Gene3D" id="2.130.10.30">
    <property type="entry name" value="Regulator of chromosome condensation 1/beta-lactamase-inhibitor protein II"/>
    <property type="match status" value="1"/>
</dbReference>
<dbReference type="InterPro" id="IPR009091">
    <property type="entry name" value="RCC1/BLIP-II"/>
</dbReference>
<feature type="repeat" description="RCC1" evidence="2">
    <location>
        <begin position="69"/>
        <end position="120"/>
    </location>
</feature>
<dbReference type="AlphaFoldDB" id="A0A6B2LH98"/>
<reference evidence="3" key="1">
    <citation type="journal article" date="2020" name="J. Eukaryot. Microbiol.">
        <title>De novo Sequencing, Assembly and Annotation of the Transcriptome for the Free-Living Testate Amoeba Arcella intermedia.</title>
        <authorList>
            <person name="Ribeiro G.M."/>
            <person name="Porfirio-Sousa A.L."/>
            <person name="Maurer-Alcala X.X."/>
            <person name="Katz L.A."/>
            <person name="Lahr D.J.G."/>
        </authorList>
    </citation>
    <scope>NUCLEOTIDE SEQUENCE</scope>
</reference>
<dbReference type="InterPro" id="IPR051210">
    <property type="entry name" value="Ub_ligase/GEF_domain"/>
</dbReference>
<dbReference type="SUPFAM" id="SSF50985">
    <property type="entry name" value="RCC1/BLIP-II"/>
    <property type="match status" value="1"/>
</dbReference>
<feature type="repeat" description="RCC1" evidence="2">
    <location>
        <begin position="7"/>
        <end position="68"/>
    </location>
</feature>
<keyword evidence="1" id="KW-0677">Repeat</keyword>
<protein>
    <submittedName>
        <fullName evidence="3">Uncharacterized protein</fullName>
    </submittedName>
</protein>
<evidence type="ECO:0000313" key="3">
    <source>
        <dbReference type="EMBL" id="NDV36181.1"/>
    </source>
</evidence>
<dbReference type="PANTHER" id="PTHR22870:SF466">
    <property type="entry name" value="ANKYRIN REPEAT-CONTAINING PROTEIN"/>
    <property type="match status" value="1"/>
</dbReference>
<dbReference type="EMBL" id="GIBP01007212">
    <property type="protein sequence ID" value="NDV36181.1"/>
    <property type="molecule type" value="Transcribed_RNA"/>
</dbReference>
<dbReference type="Pfam" id="PF00415">
    <property type="entry name" value="RCC1"/>
    <property type="match status" value="2"/>
</dbReference>
<evidence type="ECO:0000256" key="2">
    <source>
        <dbReference type="PROSITE-ProRule" id="PRU00235"/>
    </source>
</evidence>